<feature type="binding site" evidence="5">
    <location>
        <position position="321"/>
    </location>
    <ligand>
        <name>S-adenosyl-L-methionine</name>
        <dbReference type="ChEBI" id="CHEBI:59789"/>
    </ligand>
</feature>
<dbReference type="SUPFAM" id="SSF53335">
    <property type="entry name" value="S-adenosyl-L-methionine-dependent methyltransferases"/>
    <property type="match status" value="1"/>
</dbReference>
<feature type="compositionally biased region" description="Basic residues" evidence="6">
    <location>
        <begin position="511"/>
        <end position="526"/>
    </location>
</feature>
<dbReference type="RefSeq" id="XP_028478995.1">
    <property type="nucleotide sequence ID" value="XM_028620023.1"/>
</dbReference>
<dbReference type="OrthoDB" id="435282at2759"/>
<keyword evidence="2 5" id="KW-0808">Transferase</keyword>
<evidence type="ECO:0000313" key="9">
    <source>
        <dbReference type="Proteomes" id="UP000279236"/>
    </source>
</evidence>
<reference evidence="8 9" key="1">
    <citation type="submission" date="2018-11" db="EMBL/GenBank/DDBJ databases">
        <title>Genome sequence of Apiotrichum porosum DSM 27194.</title>
        <authorList>
            <person name="Aliyu H."/>
            <person name="Gorte O."/>
            <person name="Ochsenreither K."/>
        </authorList>
    </citation>
    <scope>NUCLEOTIDE SEQUENCE [LARGE SCALE GENOMIC DNA]</scope>
    <source>
        <strain evidence="8 9">DSM 27194</strain>
    </source>
</reference>
<dbReference type="GO" id="GO:0005730">
    <property type="term" value="C:nucleolus"/>
    <property type="evidence" value="ECO:0007669"/>
    <property type="project" value="TreeGrafter"/>
</dbReference>
<feature type="compositionally biased region" description="Low complexity" evidence="6">
    <location>
        <begin position="495"/>
        <end position="510"/>
    </location>
</feature>
<dbReference type="PROSITE" id="PS51686">
    <property type="entry name" value="SAM_MT_RSMB_NOP"/>
    <property type="match status" value="1"/>
</dbReference>
<dbReference type="GO" id="GO:0070475">
    <property type="term" value="P:rRNA base methylation"/>
    <property type="evidence" value="ECO:0007669"/>
    <property type="project" value="TreeGrafter"/>
</dbReference>
<protein>
    <recommendedName>
        <fullName evidence="7">SAM-dependent MTase RsmB/NOP-type domain-containing protein</fullName>
    </recommendedName>
</protein>
<evidence type="ECO:0000256" key="6">
    <source>
        <dbReference type="SAM" id="MobiDB-lite"/>
    </source>
</evidence>
<evidence type="ECO:0000313" key="8">
    <source>
        <dbReference type="EMBL" id="RSH86210.1"/>
    </source>
</evidence>
<evidence type="ECO:0000256" key="2">
    <source>
        <dbReference type="ARBA" id="ARBA00022679"/>
    </source>
</evidence>
<name>A0A427Y553_9TREE</name>
<sequence length="526" mass="58602">MNFYHSAARALDHLDKHQGSVKGSLAAAKVGATAGEARRILALIIETLKYRDVLQELIKTVPVYKLEREVFRPKSSPSSNSLLLVLMHDLLFSSKGKIEASDKWPPKAALLRHQARLKAELVRMQIKAGKSSVRDMGRAAGSTVEARYVRWNPNVDLCRAGDWTLDALHAHLKQQGMTFIDEAVYPVPADKYFMDPHLPNELLVFPPSSTWWVGDKWYESGAVILQDKASCMPAAVVMDGWDEAEGACIDATAAPGNKTSFMSALMGNKSTLYAFEKSANRYKTLVRMLDTAKCTNVQTTRGDFTETDPRDYADVTRILLDPSCSGSGIVNRLDYLVDADENESDDQAERLEKLAAFQLQMIQHAFKFPTVRRVVYSTCSIHAEEDERVVAAALKAGKGAWRLAPRSSVLPTWERRGLPEELGKVADRVIRCLPEDKTNGFFVSCFERVQDGDEEEQEEEGQEVEAADDEVVGGKRAREDAEDDDEEDDADAGEVAEVAEPKPKTAAQIQRARRKKKLQKKRKIAT</sequence>
<keyword evidence="4 5" id="KW-0694">RNA-binding</keyword>
<dbReference type="GO" id="GO:0003723">
    <property type="term" value="F:RNA binding"/>
    <property type="evidence" value="ECO:0007669"/>
    <property type="project" value="UniProtKB-UniRule"/>
</dbReference>
<feature type="domain" description="SAM-dependent MTase RsmB/NOP-type" evidence="7">
    <location>
        <begin position="144"/>
        <end position="449"/>
    </location>
</feature>
<dbReference type="GO" id="GO:0008173">
    <property type="term" value="F:RNA methyltransferase activity"/>
    <property type="evidence" value="ECO:0007669"/>
    <property type="project" value="InterPro"/>
</dbReference>
<dbReference type="EMBL" id="RSCE01000002">
    <property type="protein sequence ID" value="RSH86210.1"/>
    <property type="molecule type" value="Genomic_DNA"/>
</dbReference>
<dbReference type="InterPro" id="IPR049560">
    <property type="entry name" value="MeTrfase_RsmB-F_NOP2_cat"/>
</dbReference>
<evidence type="ECO:0000256" key="1">
    <source>
        <dbReference type="ARBA" id="ARBA00022603"/>
    </source>
</evidence>
<proteinExistence type="inferred from homology"/>
<dbReference type="Pfam" id="PF21153">
    <property type="entry name" value="NSUN5_N"/>
    <property type="match status" value="1"/>
</dbReference>
<evidence type="ECO:0000259" key="7">
    <source>
        <dbReference type="PROSITE" id="PS51686"/>
    </source>
</evidence>
<keyword evidence="9" id="KW-1185">Reference proteome</keyword>
<feature type="active site" description="Nucleophile" evidence="5">
    <location>
        <position position="379"/>
    </location>
</feature>
<dbReference type="AlphaFoldDB" id="A0A427Y553"/>
<comment type="caution">
    <text evidence="5">Lacks conserved residue(s) required for the propagation of feature annotation.</text>
</comment>
<feature type="region of interest" description="Disordered" evidence="6">
    <location>
        <begin position="452"/>
        <end position="526"/>
    </location>
</feature>
<accession>A0A427Y553</accession>
<keyword evidence="1 5" id="KW-0489">Methyltransferase</keyword>
<evidence type="ECO:0000256" key="5">
    <source>
        <dbReference type="PROSITE-ProRule" id="PRU01023"/>
    </source>
</evidence>
<comment type="similarity">
    <text evidence="5">Belongs to the class I-like SAM-binding methyltransferase superfamily. RsmB/NOP family.</text>
</comment>
<feature type="binding site" evidence="5">
    <location>
        <position position="303"/>
    </location>
    <ligand>
        <name>S-adenosyl-L-methionine</name>
        <dbReference type="ChEBI" id="CHEBI:59789"/>
    </ligand>
</feature>
<gene>
    <name evidence="8" type="ORF">EHS24_004446</name>
</gene>
<dbReference type="Pfam" id="PF01189">
    <property type="entry name" value="Methyltr_RsmB-F"/>
    <property type="match status" value="1"/>
</dbReference>
<feature type="compositionally biased region" description="Acidic residues" evidence="6">
    <location>
        <begin position="480"/>
        <end position="494"/>
    </location>
</feature>
<dbReference type="InterPro" id="IPR048889">
    <property type="entry name" value="NSUN5_RCM1_N"/>
</dbReference>
<dbReference type="GeneID" id="39588989"/>
<evidence type="ECO:0000256" key="4">
    <source>
        <dbReference type="ARBA" id="ARBA00022884"/>
    </source>
</evidence>
<organism evidence="8 9">
    <name type="scientific">Apiotrichum porosum</name>
    <dbReference type="NCBI Taxonomy" id="105984"/>
    <lineage>
        <taxon>Eukaryota</taxon>
        <taxon>Fungi</taxon>
        <taxon>Dikarya</taxon>
        <taxon>Basidiomycota</taxon>
        <taxon>Agaricomycotina</taxon>
        <taxon>Tremellomycetes</taxon>
        <taxon>Trichosporonales</taxon>
        <taxon>Trichosporonaceae</taxon>
        <taxon>Apiotrichum</taxon>
    </lineage>
</organism>
<feature type="compositionally biased region" description="Acidic residues" evidence="6">
    <location>
        <begin position="452"/>
        <end position="471"/>
    </location>
</feature>
<dbReference type="Gene3D" id="3.40.50.150">
    <property type="entry name" value="Vaccinia Virus protein VP39"/>
    <property type="match status" value="1"/>
</dbReference>
<comment type="caution">
    <text evidence="8">The sequence shown here is derived from an EMBL/GenBank/DDBJ whole genome shotgun (WGS) entry which is preliminary data.</text>
</comment>
<dbReference type="STRING" id="105984.A0A427Y553"/>
<dbReference type="Proteomes" id="UP000279236">
    <property type="component" value="Unassembled WGS sequence"/>
</dbReference>
<evidence type="ECO:0000256" key="3">
    <source>
        <dbReference type="ARBA" id="ARBA00022691"/>
    </source>
</evidence>
<keyword evidence="3 5" id="KW-0949">S-adenosyl-L-methionine</keyword>
<dbReference type="InterPro" id="IPR023267">
    <property type="entry name" value="RCMT"/>
</dbReference>
<dbReference type="PRINTS" id="PR02008">
    <property type="entry name" value="RCMTFAMILY"/>
</dbReference>
<dbReference type="InterPro" id="IPR001678">
    <property type="entry name" value="MeTrfase_RsmB-F_NOP2_dom"/>
</dbReference>
<dbReference type="InterPro" id="IPR029063">
    <property type="entry name" value="SAM-dependent_MTases_sf"/>
</dbReference>
<feature type="binding site" evidence="5">
    <location>
        <position position="276"/>
    </location>
    <ligand>
        <name>S-adenosyl-L-methionine</name>
        <dbReference type="ChEBI" id="CHEBI:59789"/>
    </ligand>
</feature>
<dbReference type="PANTHER" id="PTHR22807:SF4">
    <property type="entry name" value="28S RRNA (CYTOSINE-C(5))-METHYLTRANSFERASE"/>
    <property type="match status" value="1"/>
</dbReference>
<dbReference type="PANTHER" id="PTHR22807">
    <property type="entry name" value="NOP2 YEAST -RELATED NOL1/NOP2/FMU SUN DOMAIN-CONTAINING"/>
    <property type="match status" value="1"/>
</dbReference>